<evidence type="ECO:0000313" key="1">
    <source>
        <dbReference type="EMBL" id="NDW43666.1"/>
    </source>
</evidence>
<gene>
    <name evidence="1" type="ORF">G0P99_01690</name>
</gene>
<sequence length="826" mass="88007">MNEVTMPGLIVPLEARVDKLEKGLERANRAQRRAAQSMERRAAQSADRINSTYGKMGEAMAGAFKRMALPVLGAAGLGGIAKASFETAKGVAQIGDEAKRAGVPLKDFQEWKFVAEQNRIGIDAMIDGLKELNLRADEFVVTGKGPAAEAFARLGYGADELREKLKNPSELLLEIMGRMQRLNVAARIRVADELFGGTAGERFVELVEQGEDSLRRTVDRAHELGLVLSDDVVASADEVSRKFDELTARISTFGKRVALAVAEGIAEAADLRAKLDEIFKDEAQGRAVLGDDLYDALADNRDVVNAQEQDIGALRKSYDQLADSVHITSAQLLQASNLARSWGYDEAATELAGAAAEMVTLADEFVNGTRTGEDFAQKLGEVQTAAAGAFNTLDEADRVDFSNAIAQVASLGGVLQTVLGLASSLKGALANAAGMDAPKTPMQTFREADAESVRNWQAEKAKLDEFLAGEAERNAMSRERLTLEREIATVMKRAAEDGITLTREQAEAAATAKIAADAARSNAGKGGGGSGDAFGRAVQSIMDETRALELETAAMLAAAAAGRDYETAIEIARREAELLLSAQMQGLSVTPALRTEIAKLAQAYVDSARKSEQAAEGLRRIDDAKNHIANSAANAFAGLIDGTMSFKAAMASLMKDLARYAAQKFILRLLGGLAGGGQGWLNSFATMLGGFADGGYTGDGSKYQPAGIVHKGEYVLSKEATRRIGVGNLEALHSAAKRGYASGGYVGGPEPLRPRSEVRTESLGDSGQVITIHAPVTVNGSAGTPEQNTDLAKRMAREMEMTMRGVVVDEIRRQMRPGNMMNNGRR</sequence>
<protein>
    <recommendedName>
        <fullName evidence="2">Phage tail tape measure protein</fullName>
    </recommendedName>
</protein>
<reference evidence="1" key="1">
    <citation type="submission" date="2020-02" db="EMBL/GenBank/DDBJ databases">
        <title>Delineation of the pyrene-degrading pathway in Roseobacter clade bacteria by genomic analysis.</title>
        <authorList>
            <person name="Zhou H."/>
            <person name="Wang H."/>
        </authorList>
    </citation>
    <scope>NUCLEOTIDE SEQUENCE</scope>
    <source>
        <strain evidence="1">PrR005</strain>
    </source>
</reference>
<dbReference type="EMBL" id="JAAGOX010000002">
    <property type="protein sequence ID" value="NDW43666.1"/>
    <property type="molecule type" value="Genomic_DNA"/>
</dbReference>
<name>A0A6B2NI83_9RHOB</name>
<dbReference type="AlphaFoldDB" id="A0A6B2NI83"/>
<proteinExistence type="predicted"/>
<dbReference type="RefSeq" id="WP_164127083.1">
    <property type="nucleotide sequence ID" value="NZ_JAAGOX010000002.1"/>
</dbReference>
<comment type="caution">
    <text evidence="1">The sequence shown here is derived from an EMBL/GenBank/DDBJ whole genome shotgun (WGS) entry which is preliminary data.</text>
</comment>
<organism evidence="1">
    <name type="scientific">Ruegeria sp. PrR005</name>
    <dbReference type="NCBI Taxonomy" id="2706882"/>
    <lineage>
        <taxon>Bacteria</taxon>
        <taxon>Pseudomonadati</taxon>
        <taxon>Pseudomonadota</taxon>
        <taxon>Alphaproteobacteria</taxon>
        <taxon>Rhodobacterales</taxon>
        <taxon>Roseobacteraceae</taxon>
        <taxon>Ruegeria</taxon>
    </lineage>
</organism>
<evidence type="ECO:0008006" key="2">
    <source>
        <dbReference type="Google" id="ProtNLM"/>
    </source>
</evidence>
<accession>A0A6B2NI83</accession>